<dbReference type="PANTHER" id="PTHR24220:SF470">
    <property type="entry name" value="CELL DIVISION ATP-BINDING PROTEIN FTSE"/>
    <property type="match status" value="1"/>
</dbReference>
<dbReference type="InterPro" id="IPR027417">
    <property type="entry name" value="P-loop_NTPase"/>
</dbReference>
<proteinExistence type="predicted"/>
<evidence type="ECO:0000259" key="3">
    <source>
        <dbReference type="PROSITE" id="PS50893"/>
    </source>
</evidence>
<feature type="domain" description="ABC transporter" evidence="3">
    <location>
        <begin position="2"/>
        <end position="235"/>
    </location>
</feature>
<name>A0ABY1AB16_9LACO</name>
<accession>A0ABY1AB16</accession>
<dbReference type="InterPro" id="IPR003439">
    <property type="entry name" value="ABC_transporter-like_ATP-bd"/>
</dbReference>
<gene>
    <name evidence="4" type="ORF">SAMN05216431_10519</name>
</gene>
<evidence type="ECO:0000256" key="1">
    <source>
        <dbReference type="ARBA" id="ARBA00022741"/>
    </source>
</evidence>
<organism evidence="4 5">
    <name type="scientific">Ligilactobacillus ruminis</name>
    <dbReference type="NCBI Taxonomy" id="1623"/>
    <lineage>
        <taxon>Bacteria</taxon>
        <taxon>Bacillati</taxon>
        <taxon>Bacillota</taxon>
        <taxon>Bacilli</taxon>
        <taxon>Lactobacillales</taxon>
        <taxon>Lactobacillaceae</taxon>
        <taxon>Ligilactobacillus</taxon>
    </lineage>
</organism>
<dbReference type="Gene3D" id="3.40.50.300">
    <property type="entry name" value="P-loop containing nucleotide triphosphate hydrolases"/>
    <property type="match status" value="1"/>
</dbReference>
<comment type="caution">
    <text evidence="4">The sequence shown here is derived from an EMBL/GenBank/DDBJ whole genome shotgun (WGS) entry which is preliminary data.</text>
</comment>
<dbReference type="Pfam" id="PF00005">
    <property type="entry name" value="ABC_tran"/>
    <property type="match status" value="1"/>
</dbReference>
<keyword evidence="1" id="KW-0547">Nucleotide-binding</keyword>
<dbReference type="PROSITE" id="PS50893">
    <property type="entry name" value="ABC_TRANSPORTER_2"/>
    <property type="match status" value="1"/>
</dbReference>
<dbReference type="EMBL" id="FOCC01000005">
    <property type="protein sequence ID" value="SEM60079.1"/>
    <property type="molecule type" value="Genomic_DNA"/>
</dbReference>
<dbReference type="InterPro" id="IPR015854">
    <property type="entry name" value="ABC_transpr_LolD-like"/>
</dbReference>
<sequence>MIKFTNVSKRYDNGNYGLLDVSFKIDQGEFVYVVGKSGAGKSTLLKMFNREEMPTSGEILMGNVAPNKLKAKQVYKLRRQVGVIRQKDLFLPRRSVFENIAYALDACEVDPARHRELALKALKTVGMEAFFDRQIEALSIGQQKKIAIARAIVNQPPVLVADEATANLDDKSALDIMRVFTKINQQHFTVICASHDSTMVNTFRHRTLELSYGKLVRDDPFGGYSLKSDPKDIYIW</sequence>
<dbReference type="GO" id="GO:0005524">
    <property type="term" value="F:ATP binding"/>
    <property type="evidence" value="ECO:0007669"/>
    <property type="project" value="UniProtKB-KW"/>
</dbReference>
<keyword evidence="4" id="KW-0132">Cell division</keyword>
<dbReference type="Proteomes" id="UP000182089">
    <property type="component" value="Unassembled WGS sequence"/>
</dbReference>
<dbReference type="SUPFAM" id="SSF52540">
    <property type="entry name" value="P-loop containing nucleoside triphosphate hydrolases"/>
    <property type="match status" value="1"/>
</dbReference>
<evidence type="ECO:0000313" key="5">
    <source>
        <dbReference type="Proteomes" id="UP000182089"/>
    </source>
</evidence>
<evidence type="ECO:0000256" key="2">
    <source>
        <dbReference type="ARBA" id="ARBA00022840"/>
    </source>
</evidence>
<keyword evidence="4" id="KW-0131">Cell cycle</keyword>
<keyword evidence="2 4" id="KW-0067">ATP-binding</keyword>
<dbReference type="SMART" id="SM00382">
    <property type="entry name" value="AAA"/>
    <property type="match status" value="1"/>
</dbReference>
<protein>
    <submittedName>
        <fullName evidence="4">Cell division transport system ATP-binding protein</fullName>
    </submittedName>
</protein>
<evidence type="ECO:0000313" key="4">
    <source>
        <dbReference type="EMBL" id="SEM60079.1"/>
    </source>
</evidence>
<reference evidence="4 5" key="1">
    <citation type="submission" date="2016-10" db="EMBL/GenBank/DDBJ databases">
        <authorList>
            <person name="Varghese N."/>
            <person name="Submissions S."/>
        </authorList>
    </citation>
    <scope>NUCLEOTIDE SEQUENCE [LARGE SCALE GENOMIC DNA]</scope>
    <source>
        <strain evidence="4 5">WC1T17</strain>
    </source>
</reference>
<dbReference type="InterPro" id="IPR003593">
    <property type="entry name" value="AAA+_ATPase"/>
</dbReference>
<dbReference type="PANTHER" id="PTHR24220">
    <property type="entry name" value="IMPORT ATP-BINDING PROTEIN"/>
    <property type="match status" value="1"/>
</dbReference>
<dbReference type="GO" id="GO:0051301">
    <property type="term" value="P:cell division"/>
    <property type="evidence" value="ECO:0007669"/>
    <property type="project" value="UniProtKB-KW"/>
</dbReference>